<dbReference type="GO" id="GO:0030638">
    <property type="term" value="P:polyketide metabolic process"/>
    <property type="evidence" value="ECO:0007669"/>
    <property type="project" value="InterPro"/>
</dbReference>
<feature type="domain" description="SnoaL-like" evidence="1">
    <location>
        <begin position="6"/>
        <end position="117"/>
    </location>
</feature>
<dbReference type="AlphaFoldDB" id="A0A8J3PXV5"/>
<dbReference type="SUPFAM" id="SSF54427">
    <property type="entry name" value="NTF2-like"/>
    <property type="match status" value="1"/>
</dbReference>
<sequence>MPDVIDRLMSAINAHDQGALLECYVPGAVIVAPEMQAEGWDEIVAFRGHIVEGFPDLRVTVWDKLVCDDNVVVEGTVTGTHTGPFLLAEGEVLEATGRSVSVRCCWVFTVEHDHIVSQRGYYDQLECYSQLGLKFPAPE</sequence>
<evidence type="ECO:0000259" key="1">
    <source>
        <dbReference type="Pfam" id="PF12680"/>
    </source>
</evidence>
<dbReference type="InterPro" id="IPR009959">
    <property type="entry name" value="Cyclase_SnoaL-like"/>
</dbReference>
<dbReference type="Gene3D" id="3.10.450.50">
    <property type="match status" value="1"/>
</dbReference>
<dbReference type="PANTHER" id="PTHR38436:SF1">
    <property type="entry name" value="ESTER CYCLASE"/>
    <property type="match status" value="1"/>
</dbReference>
<protein>
    <recommendedName>
        <fullName evidence="1">SnoaL-like domain-containing protein</fullName>
    </recommendedName>
</protein>
<comment type="caution">
    <text evidence="2">The sequence shown here is derived from an EMBL/GenBank/DDBJ whole genome shotgun (WGS) entry which is preliminary data.</text>
</comment>
<dbReference type="InterPro" id="IPR037401">
    <property type="entry name" value="SnoaL-like"/>
</dbReference>
<evidence type="ECO:0000313" key="2">
    <source>
        <dbReference type="EMBL" id="GIG82987.1"/>
    </source>
</evidence>
<dbReference type="RefSeq" id="WP_203886310.1">
    <property type="nucleotide sequence ID" value="NZ_BAABHH010000002.1"/>
</dbReference>
<evidence type="ECO:0000313" key="3">
    <source>
        <dbReference type="Proteomes" id="UP000630097"/>
    </source>
</evidence>
<keyword evidence="3" id="KW-1185">Reference proteome</keyword>
<organism evidence="2 3">
    <name type="scientific">Planotetraspora kaengkrachanensis</name>
    <dbReference type="NCBI Taxonomy" id="575193"/>
    <lineage>
        <taxon>Bacteria</taxon>
        <taxon>Bacillati</taxon>
        <taxon>Actinomycetota</taxon>
        <taxon>Actinomycetes</taxon>
        <taxon>Streptosporangiales</taxon>
        <taxon>Streptosporangiaceae</taxon>
        <taxon>Planotetraspora</taxon>
    </lineage>
</organism>
<dbReference type="PANTHER" id="PTHR38436">
    <property type="entry name" value="POLYKETIDE CYCLASE SNOAL-LIKE DOMAIN"/>
    <property type="match status" value="1"/>
</dbReference>
<dbReference type="Pfam" id="PF12680">
    <property type="entry name" value="SnoaL_2"/>
    <property type="match status" value="1"/>
</dbReference>
<dbReference type="InterPro" id="IPR032710">
    <property type="entry name" value="NTF2-like_dom_sf"/>
</dbReference>
<gene>
    <name evidence="2" type="ORF">Pka01_61140</name>
</gene>
<dbReference type="Proteomes" id="UP000630097">
    <property type="component" value="Unassembled WGS sequence"/>
</dbReference>
<name>A0A8J3PXV5_9ACTN</name>
<accession>A0A8J3PXV5</accession>
<reference evidence="2 3" key="1">
    <citation type="submission" date="2021-01" db="EMBL/GenBank/DDBJ databases">
        <title>Whole genome shotgun sequence of Planotetraspora kaengkrachanensis NBRC 104272.</title>
        <authorList>
            <person name="Komaki H."/>
            <person name="Tamura T."/>
        </authorList>
    </citation>
    <scope>NUCLEOTIDE SEQUENCE [LARGE SCALE GENOMIC DNA]</scope>
    <source>
        <strain evidence="2 3">NBRC 104272</strain>
    </source>
</reference>
<proteinExistence type="predicted"/>
<dbReference type="EMBL" id="BONV01000035">
    <property type="protein sequence ID" value="GIG82987.1"/>
    <property type="molecule type" value="Genomic_DNA"/>
</dbReference>